<name>A0A1G8FEW7_9ACTN</name>
<dbReference type="PANTHER" id="PTHR40053">
    <property type="entry name" value="SPORULATION-CONTROL PROTEIN SPO0M"/>
    <property type="match status" value="1"/>
</dbReference>
<dbReference type="AlphaFoldDB" id="A0A1G8FEW7"/>
<dbReference type="EMBL" id="FNCN01000023">
    <property type="protein sequence ID" value="SDH80582.1"/>
    <property type="molecule type" value="Genomic_DNA"/>
</dbReference>
<gene>
    <name evidence="1" type="ORF">SAMN05421505_12347</name>
</gene>
<reference evidence="1 2" key="1">
    <citation type="submission" date="2016-10" db="EMBL/GenBank/DDBJ databases">
        <authorList>
            <person name="de Groot N.N."/>
        </authorList>
    </citation>
    <scope>NUCLEOTIDE SEQUENCE [LARGE SCALE GENOMIC DNA]</scope>
    <source>
        <strain evidence="1 2">CPCC 201354</strain>
    </source>
</reference>
<proteinExistence type="predicted"/>
<evidence type="ECO:0000313" key="2">
    <source>
        <dbReference type="Proteomes" id="UP000198923"/>
    </source>
</evidence>
<organism evidence="1 2">
    <name type="scientific">Sinosporangium album</name>
    <dbReference type="NCBI Taxonomy" id="504805"/>
    <lineage>
        <taxon>Bacteria</taxon>
        <taxon>Bacillati</taxon>
        <taxon>Actinomycetota</taxon>
        <taxon>Actinomycetes</taxon>
        <taxon>Streptosporangiales</taxon>
        <taxon>Streptosporangiaceae</taxon>
        <taxon>Sinosporangium</taxon>
    </lineage>
</organism>
<dbReference type="PANTHER" id="PTHR40053:SF1">
    <property type="entry name" value="SPORULATION-CONTROL PROTEIN SPO0M"/>
    <property type="match status" value="1"/>
</dbReference>
<sequence>MIFKRMLGALGIGGPSVDTVLAVPSVQPGQPLAGEVRVQGGDHQVEIQFIALGLVTRVEVEHSEGEHTGTTEFFRTQVSGPFRLAAGELKVVPFQLPIPWETPVTEFYGQHLNGMSLGVRTELAVAKAVDKGDLDPVSIRPLPSQERVLEAFGTLGFQFRKADLEVGHLHGVNQQLPFFQEIEFYPPPQYAGRINEVELTFVANPAGLDIILEADKRAGMFSSGGDSFGRFQVSHEQAVHMDWATEIGRWLDAVAERGHGGHGYGAPGYGAPGHGAPGYGAPGHGAPGYGAPGHGAPGYGGHGYGHGSHGHHDDDHHRRGGGVGMGAVAAAGAAGVVGGFVAAEMIDEVGDFFEGDDDEG</sequence>
<dbReference type="Proteomes" id="UP000198923">
    <property type="component" value="Unassembled WGS sequence"/>
</dbReference>
<dbReference type="STRING" id="504805.SAMN05421505_12347"/>
<dbReference type="RefSeq" id="WP_093172791.1">
    <property type="nucleotide sequence ID" value="NZ_FNCN01000023.1"/>
</dbReference>
<keyword evidence="2" id="KW-1185">Reference proteome</keyword>
<protein>
    <submittedName>
        <fullName evidence="1">Sporulation-control protein</fullName>
    </submittedName>
</protein>
<dbReference type="Pfam" id="PF07070">
    <property type="entry name" value="Spo0M"/>
    <property type="match status" value="1"/>
</dbReference>
<accession>A0A1G8FEW7</accession>
<evidence type="ECO:0000313" key="1">
    <source>
        <dbReference type="EMBL" id="SDH80582.1"/>
    </source>
</evidence>
<dbReference type="InterPro" id="IPR009776">
    <property type="entry name" value="Spore_0_M"/>
</dbReference>